<sequence>MSQRHHFVPKILINGFLDPASIDELGRNPFTWIYEKEKKVSKKKSPDNILWERNLYTQYDERNNENHSLEQFFSQKLEYPFAQFKKDHENSLLSMDRSALEKSNFSHLRMFFVAFIFWHWKRSFKFISRVKESYKQELLKNDGAEILVDYIDSKAMQNDILDTLINIGNLYENQNAMRILAKRNIIFTVITNEKSSFINSDNPVLRTNATGPNGFSYPSTEVSMPLTSKIAISLIGENQKIQFRALHDRKEIRRINQSFAMNADKYIFGRNKELIDSLSKYIGEGGPIA</sequence>
<dbReference type="Proteomes" id="UP000232149">
    <property type="component" value="Unassembled WGS sequence"/>
</dbReference>
<accession>A0ABX4NS54</accession>
<organism evidence="1 2">
    <name type="scientific">Leptospira adleri</name>
    <dbReference type="NCBI Taxonomy" id="2023186"/>
    <lineage>
        <taxon>Bacteria</taxon>
        <taxon>Pseudomonadati</taxon>
        <taxon>Spirochaetota</taxon>
        <taxon>Spirochaetia</taxon>
        <taxon>Leptospirales</taxon>
        <taxon>Leptospiraceae</taxon>
        <taxon>Leptospira</taxon>
    </lineage>
</organism>
<gene>
    <name evidence="1" type="ORF">CH376_22930</name>
</gene>
<dbReference type="Pfam" id="PF14022">
    <property type="entry name" value="DUF4238"/>
    <property type="match status" value="1"/>
</dbReference>
<evidence type="ECO:0008006" key="3">
    <source>
        <dbReference type="Google" id="ProtNLM"/>
    </source>
</evidence>
<name>A0ABX4NS54_9LEPT</name>
<comment type="caution">
    <text evidence="1">The sequence shown here is derived from an EMBL/GenBank/DDBJ whole genome shotgun (WGS) entry which is preliminary data.</text>
</comment>
<reference evidence="1 2" key="1">
    <citation type="submission" date="2017-07" db="EMBL/GenBank/DDBJ databases">
        <title>Leptospira spp. isolated from tropical soils.</title>
        <authorList>
            <person name="Thibeaux R."/>
            <person name="Iraola G."/>
            <person name="Ferres I."/>
            <person name="Bierque E."/>
            <person name="Girault D."/>
            <person name="Soupe-Gilbert M.-E."/>
            <person name="Picardeau M."/>
            <person name="Goarant C."/>
        </authorList>
    </citation>
    <scope>NUCLEOTIDE SEQUENCE [LARGE SCALE GENOMIC DNA]</scope>
    <source>
        <strain evidence="1 2">FH2-B-D1</strain>
    </source>
</reference>
<dbReference type="InterPro" id="IPR025332">
    <property type="entry name" value="DUF4238"/>
</dbReference>
<evidence type="ECO:0000313" key="2">
    <source>
        <dbReference type="Proteomes" id="UP000232149"/>
    </source>
</evidence>
<dbReference type="RefSeq" id="WP_100788508.1">
    <property type="nucleotide sequence ID" value="NZ_NPDU01000114.1"/>
</dbReference>
<protein>
    <recommendedName>
        <fullName evidence="3">DUF4238 domain-containing protein</fullName>
    </recommendedName>
</protein>
<keyword evidence="2" id="KW-1185">Reference proteome</keyword>
<dbReference type="EMBL" id="NPDU01000114">
    <property type="protein sequence ID" value="PJZ59588.1"/>
    <property type="molecule type" value="Genomic_DNA"/>
</dbReference>
<evidence type="ECO:0000313" key="1">
    <source>
        <dbReference type="EMBL" id="PJZ59588.1"/>
    </source>
</evidence>
<proteinExistence type="predicted"/>